<organism evidence="1 2">
    <name type="scientific">Arctia plantaginis</name>
    <name type="common">Wood tiger moth</name>
    <name type="synonym">Phalaena plantaginis</name>
    <dbReference type="NCBI Taxonomy" id="874455"/>
    <lineage>
        <taxon>Eukaryota</taxon>
        <taxon>Metazoa</taxon>
        <taxon>Ecdysozoa</taxon>
        <taxon>Arthropoda</taxon>
        <taxon>Hexapoda</taxon>
        <taxon>Insecta</taxon>
        <taxon>Pterygota</taxon>
        <taxon>Neoptera</taxon>
        <taxon>Endopterygota</taxon>
        <taxon>Lepidoptera</taxon>
        <taxon>Glossata</taxon>
        <taxon>Ditrysia</taxon>
        <taxon>Noctuoidea</taxon>
        <taxon>Erebidae</taxon>
        <taxon>Arctiinae</taxon>
        <taxon>Arctia</taxon>
    </lineage>
</organism>
<comment type="caution">
    <text evidence="1">The sequence shown here is derived from an EMBL/GenBank/DDBJ whole genome shotgun (WGS) entry which is preliminary data.</text>
</comment>
<name>A0A8S1A1H1_ARCPL</name>
<evidence type="ECO:0000313" key="1">
    <source>
        <dbReference type="EMBL" id="CAB3241844.1"/>
    </source>
</evidence>
<dbReference type="EMBL" id="CADEBD010000311">
    <property type="protein sequence ID" value="CAB3241844.1"/>
    <property type="molecule type" value="Genomic_DNA"/>
</dbReference>
<protein>
    <submittedName>
        <fullName evidence="1">Uncharacterized protein</fullName>
    </submittedName>
</protein>
<dbReference type="Proteomes" id="UP000494256">
    <property type="component" value="Unassembled WGS sequence"/>
</dbReference>
<dbReference type="AlphaFoldDB" id="A0A8S1A1H1"/>
<dbReference type="OrthoDB" id="10037292at2759"/>
<sequence length="152" mass="17251">MDFLSGLVEVGLYGSKSSTLFAGAAGNETIDREWLEENRNSNTLKVSLEQSSFDNNQSKTTILAVLIGMEQHILLHASVPYEYRVVWNTMWETLIIAGPSVYSHDWRYGHWLAKEERAPKAAPRCISRMQHKQASMNVRLRHSHTPLQHSGS</sequence>
<reference evidence="1 2" key="1">
    <citation type="submission" date="2020-04" db="EMBL/GenBank/DDBJ databases">
        <authorList>
            <person name="Wallbank WR R."/>
            <person name="Pardo Diaz C."/>
            <person name="Kozak K."/>
            <person name="Martin S."/>
            <person name="Jiggins C."/>
            <person name="Moest M."/>
            <person name="Warren A I."/>
            <person name="Byers J.R.P. K."/>
            <person name="Montejo-Kovacevich G."/>
            <person name="Yen C E."/>
        </authorList>
    </citation>
    <scope>NUCLEOTIDE SEQUENCE [LARGE SCALE GENOMIC DNA]</scope>
</reference>
<accession>A0A8S1A1H1</accession>
<gene>
    <name evidence="1" type="ORF">APLA_LOCUS9638</name>
</gene>
<evidence type="ECO:0000313" key="2">
    <source>
        <dbReference type="Proteomes" id="UP000494256"/>
    </source>
</evidence>
<proteinExistence type="predicted"/>